<keyword evidence="3" id="KW-1185">Reference proteome</keyword>
<feature type="signal peptide" evidence="1">
    <location>
        <begin position="1"/>
        <end position="22"/>
    </location>
</feature>
<evidence type="ECO:0000313" key="2">
    <source>
        <dbReference type="EMBL" id="GFR15515.1"/>
    </source>
</evidence>
<accession>A0A8X6H5G6</accession>
<dbReference type="AlphaFoldDB" id="A0A8X6H5G6"/>
<dbReference type="Proteomes" id="UP000887116">
    <property type="component" value="Unassembled WGS sequence"/>
</dbReference>
<proteinExistence type="predicted"/>
<protein>
    <recommendedName>
        <fullName evidence="4">Secreted protein</fullName>
    </recommendedName>
</protein>
<dbReference type="EMBL" id="BMAO01017417">
    <property type="protein sequence ID" value="GFR15515.1"/>
    <property type="molecule type" value="Genomic_DNA"/>
</dbReference>
<organism evidence="2 3">
    <name type="scientific">Trichonephila clavata</name>
    <name type="common">Joro spider</name>
    <name type="synonym">Nephila clavata</name>
    <dbReference type="NCBI Taxonomy" id="2740835"/>
    <lineage>
        <taxon>Eukaryota</taxon>
        <taxon>Metazoa</taxon>
        <taxon>Ecdysozoa</taxon>
        <taxon>Arthropoda</taxon>
        <taxon>Chelicerata</taxon>
        <taxon>Arachnida</taxon>
        <taxon>Araneae</taxon>
        <taxon>Araneomorphae</taxon>
        <taxon>Entelegynae</taxon>
        <taxon>Araneoidea</taxon>
        <taxon>Nephilidae</taxon>
        <taxon>Trichonephila</taxon>
    </lineage>
</organism>
<gene>
    <name evidence="2" type="ORF">TNCT_632161</name>
</gene>
<name>A0A8X6H5G6_TRICU</name>
<sequence length="89" mass="9450">MLFAIFSVTWTALAVCWSSSSAFSTSPTATSAVFSILRPPQRSAGPGVRFDVGLLVNSTSATFSVSMTASTVFRSPSFEFSSTLQLRSL</sequence>
<evidence type="ECO:0000313" key="3">
    <source>
        <dbReference type="Proteomes" id="UP000887116"/>
    </source>
</evidence>
<keyword evidence="1" id="KW-0732">Signal</keyword>
<evidence type="ECO:0000256" key="1">
    <source>
        <dbReference type="SAM" id="SignalP"/>
    </source>
</evidence>
<comment type="caution">
    <text evidence="2">The sequence shown here is derived from an EMBL/GenBank/DDBJ whole genome shotgun (WGS) entry which is preliminary data.</text>
</comment>
<reference evidence="2" key="1">
    <citation type="submission" date="2020-07" db="EMBL/GenBank/DDBJ databases">
        <title>Multicomponent nature underlies the extraordinary mechanical properties of spider dragline silk.</title>
        <authorList>
            <person name="Kono N."/>
            <person name="Nakamura H."/>
            <person name="Mori M."/>
            <person name="Yoshida Y."/>
            <person name="Ohtoshi R."/>
            <person name="Malay A.D."/>
            <person name="Moran D.A.P."/>
            <person name="Tomita M."/>
            <person name="Numata K."/>
            <person name="Arakawa K."/>
        </authorList>
    </citation>
    <scope>NUCLEOTIDE SEQUENCE</scope>
</reference>
<evidence type="ECO:0008006" key="4">
    <source>
        <dbReference type="Google" id="ProtNLM"/>
    </source>
</evidence>
<feature type="chain" id="PRO_5036469373" description="Secreted protein" evidence="1">
    <location>
        <begin position="23"/>
        <end position="89"/>
    </location>
</feature>